<organism evidence="1 2">
    <name type="scientific">Candidatus Cryptobacteroides merdavium</name>
    <dbReference type="NCBI Taxonomy" id="2840769"/>
    <lineage>
        <taxon>Bacteria</taxon>
        <taxon>Pseudomonadati</taxon>
        <taxon>Bacteroidota</taxon>
        <taxon>Bacteroidia</taxon>
        <taxon>Bacteroidales</taxon>
        <taxon>Candidatus Cryptobacteroides</taxon>
    </lineage>
</organism>
<comment type="caution">
    <text evidence="1">The sequence shown here is derived from an EMBL/GenBank/DDBJ whole genome shotgun (WGS) entry which is preliminary data.</text>
</comment>
<gene>
    <name evidence="1" type="ORF">IAC23_09875</name>
</gene>
<proteinExistence type="predicted"/>
<protein>
    <recommendedName>
        <fullName evidence="3">BACON domain-containing protein</fullName>
    </recommendedName>
</protein>
<dbReference type="EMBL" id="JADIMO010000127">
    <property type="protein sequence ID" value="MBO8445977.1"/>
    <property type="molecule type" value="Genomic_DNA"/>
</dbReference>
<evidence type="ECO:0000313" key="1">
    <source>
        <dbReference type="EMBL" id="MBO8445977.1"/>
    </source>
</evidence>
<reference evidence="1" key="2">
    <citation type="journal article" date="2021" name="PeerJ">
        <title>Extensive microbial diversity within the chicken gut microbiome revealed by metagenomics and culture.</title>
        <authorList>
            <person name="Gilroy R."/>
            <person name="Ravi A."/>
            <person name="Getino M."/>
            <person name="Pursley I."/>
            <person name="Horton D.L."/>
            <person name="Alikhan N.F."/>
            <person name="Baker D."/>
            <person name="Gharbi K."/>
            <person name="Hall N."/>
            <person name="Watson M."/>
            <person name="Adriaenssens E.M."/>
            <person name="Foster-Nyarko E."/>
            <person name="Jarju S."/>
            <person name="Secka A."/>
            <person name="Antonio M."/>
            <person name="Oren A."/>
            <person name="Chaudhuri R.R."/>
            <person name="La Ragione R."/>
            <person name="Hildebrand F."/>
            <person name="Pallen M.J."/>
        </authorList>
    </citation>
    <scope>NUCLEOTIDE SEQUENCE</scope>
    <source>
        <strain evidence="1">D5-748</strain>
    </source>
</reference>
<reference evidence="1" key="1">
    <citation type="submission" date="2020-10" db="EMBL/GenBank/DDBJ databases">
        <authorList>
            <person name="Gilroy R."/>
        </authorList>
    </citation>
    <scope>NUCLEOTIDE SEQUENCE</scope>
    <source>
        <strain evidence="1">D5-748</strain>
    </source>
</reference>
<accession>A0A9D9EDH3</accession>
<evidence type="ECO:0000313" key="2">
    <source>
        <dbReference type="Proteomes" id="UP000823619"/>
    </source>
</evidence>
<evidence type="ECO:0008006" key="3">
    <source>
        <dbReference type="Google" id="ProtNLM"/>
    </source>
</evidence>
<dbReference type="PROSITE" id="PS51257">
    <property type="entry name" value="PROKAR_LIPOPROTEIN"/>
    <property type="match status" value="1"/>
</dbReference>
<dbReference type="AlphaFoldDB" id="A0A9D9EDH3"/>
<name>A0A9D9EDH3_9BACT</name>
<dbReference type="Proteomes" id="UP000823619">
    <property type="component" value="Unassembled WGS sequence"/>
</dbReference>
<sequence length="903" mass="99824">MKRLFIHVIAILSAVAVVGCSQEELSPVLVIENPEPLAFNCGEGVIRYEVQNAARGISINAVSDRDWIGNFDYSVDGEIRFSVEDNSGGVRNANVTVTYGPADPVIVTIRQLTVAEAGAARIGIITQGPFTAGAEGGEIVLEYEIENHVPGQEITASSDSKWASHFEYPEYGRILVFPEANFYAEERKAVLTLSYPKADDITVEIVQKASESTEDPFFINVTGVSEVEATVSWFPADKEMTYVNGLTFKSALDAYDGDYEKYIEDDVEYLKGRAEAAGISLSDYLKQVLQTGDKGVKWSALEPATEYCAYAYGLSSDGTVTSRMVVARFTTKSPEQLDCNFSFELESSTASELSVKVLPDNSSVRYYAGIISKADYETAGSDQAIIDKIVDYIDEEIWFNSLYQIWKQWSDFTEAGASVVSAEKLFSDTEYYAYAFGLEEQGLVTTTFQKDLFRTAPLEVTDDCTFEISSEVSTSYMADFVIRPSNPDTKYYVSCLTTDYVLSYSMEDLATILINEADLYGYDWANGQYTFSGEQHLNSYGDLGIMPLAPSSNYTLVLFGTDADGNRTTEVFTEQFRTQVLVPSDMTFGLGVTDVSTSAVTLTCEPSRDDELYVLGCMPVSRYQDYGSDEAAISAVVEYWSNSSMYRVTRSGQQNLTADIDIFYDRIQPDTDYYVFAFGYMGAVTTGITKMRFTTPASDVPVSDASVGISYEILDGDALVIEDPYTYPPASWSGVAAAKFTISPGEGTAGWYFVTFTNSFGEIYMMPTDELIENVKRYGSYNKREALVKMNWYSSIVAVAVPEDADGVYGKPVIVEVVASYPGAYAVQDMPEMRPLVIENPDLTPKKCDLVQGEFILKGYENALKEDFDSRFDVTRRPAGLSGKPARRIYGIDTMSRPVSSLR</sequence>